<reference evidence="2 3" key="1">
    <citation type="submission" date="2020-03" db="EMBL/GenBank/DDBJ databases">
        <title>Genomic Encyclopedia of Type Strains, Phase IV (KMG-IV): sequencing the most valuable type-strain genomes for metagenomic binning, comparative biology and taxonomic classification.</title>
        <authorList>
            <person name="Goeker M."/>
        </authorList>
    </citation>
    <scope>NUCLEOTIDE SEQUENCE [LARGE SCALE GENOMIC DNA]</scope>
    <source>
        <strain evidence="2 3">DSM 7225</strain>
    </source>
</reference>
<dbReference type="SUPFAM" id="SSF53756">
    <property type="entry name" value="UDP-Glycosyltransferase/glycogen phosphorylase"/>
    <property type="match status" value="1"/>
</dbReference>
<dbReference type="RefSeq" id="WP_125974777.1">
    <property type="nucleotide sequence ID" value="NZ_BAAADY010000016.1"/>
</dbReference>
<dbReference type="GO" id="GO:0016757">
    <property type="term" value="F:glycosyltransferase activity"/>
    <property type="evidence" value="ECO:0007669"/>
    <property type="project" value="UniProtKB-ARBA"/>
</dbReference>
<organism evidence="2 3">
    <name type="scientific">Sphingomonas trueperi</name>
    <dbReference type="NCBI Taxonomy" id="53317"/>
    <lineage>
        <taxon>Bacteria</taxon>
        <taxon>Pseudomonadati</taxon>
        <taxon>Pseudomonadota</taxon>
        <taxon>Alphaproteobacteria</taxon>
        <taxon>Sphingomonadales</taxon>
        <taxon>Sphingomonadaceae</taxon>
        <taxon>Sphingomonas</taxon>
    </lineage>
</organism>
<evidence type="ECO:0000313" key="2">
    <source>
        <dbReference type="EMBL" id="NJB99355.1"/>
    </source>
</evidence>
<dbReference type="Proteomes" id="UP000531251">
    <property type="component" value="Unassembled WGS sequence"/>
</dbReference>
<dbReference type="EMBL" id="JAATJB010000014">
    <property type="protein sequence ID" value="NJB99355.1"/>
    <property type="molecule type" value="Genomic_DNA"/>
</dbReference>
<protein>
    <submittedName>
        <fullName evidence="2">Glycosyltransferase involved in cell wall biosynthesis</fullName>
    </submittedName>
</protein>
<dbReference type="InterPro" id="IPR028098">
    <property type="entry name" value="Glyco_trans_4-like_N"/>
</dbReference>
<keyword evidence="3" id="KW-1185">Reference proteome</keyword>
<evidence type="ECO:0000259" key="1">
    <source>
        <dbReference type="Pfam" id="PF13439"/>
    </source>
</evidence>
<sequence>MAAPLRLLLTTDTVGGVWQYSIDLAGALAERGVKTVLVQLGPAPSDAQRAEAHAIPGATFIETGLPLDWLSDGPAPVLAAGVEIGRLARLHGVDVVQLNMPTLAASAVPGVPMLAVTHGCVSTWWQHGRPGVPLDPSFAWHRALTEQGLRAADRVVAPSAGYAQVVRDYYSLPVQPTVVHNGRAPLVTPKHEPAQDCVLTVGRLWDSVKGAELLDAVAGQLSVPFHAAGAATGPHGETVQLENLHLLGQLDRAALAKRLAARPIFVSAACFEPFGLAVLEAAAAGCALVLGDIPVFRELWDGAATFVPPRDPAAYHAAIEQLIGDLALRRHLGDAAAERARRYTPARMADAMLPLYRQLVSERAPAGKVAA</sequence>
<dbReference type="CDD" id="cd03801">
    <property type="entry name" value="GT4_PimA-like"/>
    <property type="match status" value="1"/>
</dbReference>
<dbReference type="Pfam" id="PF13439">
    <property type="entry name" value="Glyco_transf_4"/>
    <property type="match status" value="1"/>
</dbReference>
<accession>A0A7X5Y2D8</accession>
<dbReference type="Pfam" id="PF13692">
    <property type="entry name" value="Glyco_trans_1_4"/>
    <property type="match status" value="1"/>
</dbReference>
<name>A0A7X5Y2D8_9SPHN</name>
<keyword evidence="2" id="KW-0808">Transferase</keyword>
<dbReference type="PANTHER" id="PTHR46401">
    <property type="entry name" value="GLYCOSYLTRANSFERASE WBBK-RELATED"/>
    <property type="match status" value="1"/>
</dbReference>
<dbReference type="AlphaFoldDB" id="A0A7X5Y2D8"/>
<feature type="domain" description="Glycosyltransferase subfamily 4-like N-terminal" evidence="1">
    <location>
        <begin position="14"/>
        <end position="182"/>
    </location>
</feature>
<dbReference type="PANTHER" id="PTHR46401:SF8">
    <property type="entry name" value="BLL6006 PROTEIN"/>
    <property type="match status" value="1"/>
</dbReference>
<proteinExistence type="predicted"/>
<comment type="caution">
    <text evidence="2">The sequence shown here is derived from an EMBL/GenBank/DDBJ whole genome shotgun (WGS) entry which is preliminary data.</text>
</comment>
<gene>
    <name evidence="2" type="ORF">GGR89_003696</name>
</gene>
<dbReference type="Gene3D" id="3.40.50.2000">
    <property type="entry name" value="Glycogen Phosphorylase B"/>
    <property type="match status" value="2"/>
</dbReference>
<evidence type="ECO:0000313" key="3">
    <source>
        <dbReference type="Proteomes" id="UP000531251"/>
    </source>
</evidence>